<evidence type="ECO:0008006" key="5">
    <source>
        <dbReference type="Google" id="ProtNLM"/>
    </source>
</evidence>
<feature type="compositionally biased region" description="Low complexity" evidence="1">
    <location>
        <begin position="144"/>
        <end position="205"/>
    </location>
</feature>
<gene>
    <name evidence="3" type="ORF">ONZ51_g8939</name>
</gene>
<keyword evidence="2" id="KW-0472">Membrane</keyword>
<feature type="compositionally biased region" description="Polar residues" evidence="1">
    <location>
        <begin position="327"/>
        <end position="343"/>
    </location>
</feature>
<protein>
    <recommendedName>
        <fullName evidence="5">Mid2 domain-containing protein</fullName>
    </recommendedName>
</protein>
<keyword evidence="2" id="KW-1133">Transmembrane helix</keyword>
<dbReference type="AlphaFoldDB" id="A0AAD7X7R4"/>
<organism evidence="3 4">
    <name type="scientific">Trametes cubensis</name>
    <dbReference type="NCBI Taxonomy" id="1111947"/>
    <lineage>
        <taxon>Eukaryota</taxon>
        <taxon>Fungi</taxon>
        <taxon>Dikarya</taxon>
        <taxon>Basidiomycota</taxon>
        <taxon>Agaricomycotina</taxon>
        <taxon>Agaricomycetes</taxon>
        <taxon>Polyporales</taxon>
        <taxon>Polyporaceae</taxon>
        <taxon>Trametes</taxon>
    </lineage>
</organism>
<evidence type="ECO:0000313" key="3">
    <source>
        <dbReference type="EMBL" id="KAJ8469525.1"/>
    </source>
</evidence>
<dbReference type="Proteomes" id="UP001215151">
    <property type="component" value="Unassembled WGS sequence"/>
</dbReference>
<keyword evidence="2" id="KW-0812">Transmembrane</keyword>
<feature type="region of interest" description="Disordered" evidence="1">
    <location>
        <begin position="327"/>
        <end position="414"/>
    </location>
</feature>
<evidence type="ECO:0000256" key="2">
    <source>
        <dbReference type="SAM" id="Phobius"/>
    </source>
</evidence>
<evidence type="ECO:0000256" key="1">
    <source>
        <dbReference type="SAM" id="MobiDB-lite"/>
    </source>
</evidence>
<feature type="compositionally biased region" description="Polar residues" evidence="1">
    <location>
        <begin position="111"/>
        <end position="143"/>
    </location>
</feature>
<name>A0AAD7X7R4_9APHY</name>
<sequence length="414" mass="42975">MNSTYHGTSDSGAIAKFTFNGTGVWFYGAKKPDYGSLILVVDDDVAAYVNATASDTELGQFLVGASDLKMGEHVVSVMNGGTGAIDLDAIVYETVNQAQPKAVAHGIIAQSPSSDSSAANTQTSSVNTSSAGGPSATPNAITTDSGDSSSGQDAASQSPAASPNADPNEPPATTQADTTPQPSDQATQSAAAPAAVTASPNAVSTGSSTSSENDTTKQPIASPNAVRPQTGQAEHSGPTIAGTSKPHRGLPIGAIIGIAIGCAVLLLLITAFIFLFMRRRRRLRARRRITNLPSPILPLQDPDTEFGYFFRGQGAMSEKREQYLGQSSSRFSRDSGATLQGSYSGPYKEKDVTEMPTPLPPAPAYMGRGSSYTTNTATLNGPVEDGTDIADMYSQMDPGIPTRPPRPPDLRLSV</sequence>
<keyword evidence="4" id="KW-1185">Reference proteome</keyword>
<feature type="transmembrane region" description="Helical" evidence="2">
    <location>
        <begin position="252"/>
        <end position="277"/>
    </location>
</feature>
<comment type="caution">
    <text evidence="3">The sequence shown here is derived from an EMBL/GenBank/DDBJ whole genome shotgun (WGS) entry which is preliminary data.</text>
</comment>
<evidence type="ECO:0000313" key="4">
    <source>
        <dbReference type="Proteomes" id="UP001215151"/>
    </source>
</evidence>
<feature type="region of interest" description="Disordered" evidence="1">
    <location>
        <begin position="111"/>
        <end position="245"/>
    </location>
</feature>
<dbReference type="Gene3D" id="2.60.120.260">
    <property type="entry name" value="Galactose-binding domain-like"/>
    <property type="match status" value="1"/>
</dbReference>
<feature type="compositionally biased region" description="Polar residues" evidence="1">
    <location>
        <begin position="370"/>
        <end position="379"/>
    </location>
</feature>
<feature type="compositionally biased region" description="Polar residues" evidence="1">
    <location>
        <begin position="206"/>
        <end position="233"/>
    </location>
</feature>
<accession>A0AAD7X7R4</accession>
<dbReference type="EMBL" id="JAPEVG010000286">
    <property type="protein sequence ID" value="KAJ8469525.1"/>
    <property type="molecule type" value="Genomic_DNA"/>
</dbReference>
<reference evidence="3" key="1">
    <citation type="submission" date="2022-11" db="EMBL/GenBank/DDBJ databases">
        <title>Genome Sequence of Cubamyces cubensis.</title>
        <authorList>
            <person name="Buettner E."/>
        </authorList>
    </citation>
    <scope>NUCLEOTIDE SEQUENCE</scope>
    <source>
        <strain evidence="3">MPL-01</strain>
    </source>
</reference>
<proteinExistence type="predicted"/>